<dbReference type="Gene3D" id="3.30.70.330">
    <property type="match status" value="4"/>
</dbReference>
<keyword evidence="1" id="KW-0677">Repeat</keyword>
<dbReference type="SUPFAM" id="SSF54928">
    <property type="entry name" value="RNA-binding domain, RBD"/>
    <property type="match status" value="3"/>
</dbReference>
<reference evidence="6" key="1">
    <citation type="submission" date="2015-04" db="EMBL/GenBank/DDBJ databases">
        <title>The genome sequence of the plant pathogenic Rhizarian Plasmodiophora brassicae reveals insights in its biotrophic life cycle and the origin of chitin synthesis.</title>
        <authorList>
            <person name="Schwelm A."/>
            <person name="Fogelqvist J."/>
            <person name="Knaust A."/>
            <person name="Julke S."/>
            <person name="Lilja T."/>
            <person name="Dhandapani V."/>
            <person name="Bonilla-Rosso G."/>
            <person name="Karlsson M."/>
            <person name="Shevchenko A."/>
            <person name="Choi S.R."/>
            <person name="Kim H.G."/>
            <person name="Park J.Y."/>
            <person name="Lim Y.P."/>
            <person name="Ludwig-Muller J."/>
            <person name="Dixelius C."/>
        </authorList>
    </citation>
    <scope>NUCLEOTIDE SEQUENCE</scope>
    <source>
        <tissue evidence="6">Potato root galls</tissue>
    </source>
</reference>
<evidence type="ECO:0000256" key="3">
    <source>
        <dbReference type="PROSITE-ProRule" id="PRU00176"/>
    </source>
</evidence>
<feature type="domain" description="RRM" evidence="5">
    <location>
        <begin position="509"/>
        <end position="586"/>
    </location>
</feature>
<dbReference type="InterPro" id="IPR000504">
    <property type="entry name" value="RRM_dom"/>
</dbReference>
<evidence type="ECO:0000256" key="2">
    <source>
        <dbReference type="ARBA" id="ARBA00022884"/>
    </source>
</evidence>
<dbReference type="PANTHER" id="PTHR13976">
    <property type="entry name" value="HETEROGENEOUS NUCLEAR RIBONUCLEOPROTEIN-RELATED"/>
    <property type="match status" value="1"/>
</dbReference>
<organism evidence="6">
    <name type="scientific">Spongospora subterranea</name>
    <dbReference type="NCBI Taxonomy" id="70186"/>
    <lineage>
        <taxon>Eukaryota</taxon>
        <taxon>Sar</taxon>
        <taxon>Rhizaria</taxon>
        <taxon>Endomyxa</taxon>
        <taxon>Phytomyxea</taxon>
        <taxon>Plasmodiophorida</taxon>
        <taxon>Plasmodiophoridae</taxon>
        <taxon>Spongospora</taxon>
    </lineage>
</organism>
<dbReference type="InterPro" id="IPR050666">
    <property type="entry name" value="ESRP"/>
</dbReference>
<dbReference type="CDD" id="cd12254">
    <property type="entry name" value="RRM_hnRNPH_ESRPs_RBM12_like"/>
    <property type="match status" value="3"/>
</dbReference>
<keyword evidence="2 3" id="KW-0694">RNA-binding</keyword>
<sequence>MASLSQRDVSDQGSSENVDQLISPTLNSKISGEELDCFRLRMGDKVKICRRRPTSMNELLAMFLLGFPDVDPPLDFYVDQQLINNISELPENSIVDCYPATAHPVKRDRDDDTHENAIWPKEKRIKAASSTASGGDEGCIVHLRGLPFDVNERDIRHFLFDAKVSDQPSSIVIQLNGRDLPTGDAHVRLASLVDVGLALARHKQHMGARYIEVFRASNHSMIKCINDNANRVNNRDVRRKGTDSSLTGRALSFSRDAPFLGTDDFPRHYRVFPPQRFPSCGYIRVRGLPYHTSESDIYSFFQTVGVMPTRIVFTSSTNQDAVLEFSSVSDSEVAMAKDKDYIGSRFIDLHRISPEEFNDKYMFANRTGLRTLSTDGDVFGSPRSIRSNLATIPSQCSPRSSHYSYHPCRLKLRGLPFSASARDVENFFTGFRIIPGSVHLPREQSGRSSGLGFIDFESSRDAELAMRERNMQFINHRYIELSIDSKYSSQGSPSSVPSFRAAPDLVNSRRVRLRGLPFSATKTDIINFFPGFSLDMSSAETYIDPVSGRPNGVGCVSFLSCSEAMRAIKERNHAFMNSRYIELSLE</sequence>
<dbReference type="Pfam" id="PF00076">
    <property type="entry name" value="RRM_1"/>
    <property type="match status" value="2"/>
</dbReference>
<dbReference type="GO" id="GO:0003723">
    <property type="term" value="F:RNA binding"/>
    <property type="evidence" value="ECO:0007669"/>
    <property type="project" value="UniProtKB-UniRule"/>
</dbReference>
<feature type="domain" description="RRM" evidence="5">
    <location>
        <begin position="408"/>
        <end position="486"/>
    </location>
</feature>
<dbReference type="InterPro" id="IPR035979">
    <property type="entry name" value="RBD_domain_sf"/>
</dbReference>
<name>A0A0H5R7D4_9EUKA</name>
<evidence type="ECO:0000256" key="4">
    <source>
        <dbReference type="SAM" id="MobiDB-lite"/>
    </source>
</evidence>
<dbReference type="EMBL" id="HACM01009284">
    <property type="protein sequence ID" value="CRZ09726.1"/>
    <property type="molecule type" value="Transcribed_RNA"/>
</dbReference>
<evidence type="ECO:0000313" key="6">
    <source>
        <dbReference type="EMBL" id="CRZ09726.1"/>
    </source>
</evidence>
<protein>
    <recommendedName>
        <fullName evidence="5">RRM domain-containing protein</fullName>
    </recommendedName>
</protein>
<feature type="region of interest" description="Disordered" evidence="4">
    <location>
        <begin position="1"/>
        <end position="22"/>
    </location>
</feature>
<evidence type="ECO:0000259" key="5">
    <source>
        <dbReference type="PROSITE" id="PS50102"/>
    </source>
</evidence>
<proteinExistence type="predicted"/>
<dbReference type="AlphaFoldDB" id="A0A0H5R7D4"/>
<dbReference type="PROSITE" id="PS50102">
    <property type="entry name" value="RRM"/>
    <property type="match status" value="2"/>
</dbReference>
<accession>A0A0H5R7D4</accession>
<dbReference type="InterPro" id="IPR012677">
    <property type="entry name" value="Nucleotide-bd_a/b_plait_sf"/>
</dbReference>
<evidence type="ECO:0000256" key="1">
    <source>
        <dbReference type="ARBA" id="ARBA00022737"/>
    </source>
</evidence>
<dbReference type="SMART" id="SM00360">
    <property type="entry name" value="RRM"/>
    <property type="match status" value="4"/>
</dbReference>